<evidence type="ECO:0000313" key="9">
    <source>
        <dbReference type="Proteomes" id="UP000505210"/>
    </source>
</evidence>
<evidence type="ECO:0000256" key="4">
    <source>
        <dbReference type="ARBA" id="ARBA00023136"/>
    </source>
</evidence>
<feature type="domain" description="Lipopolysaccharide assembly protein A" evidence="7">
    <location>
        <begin position="22"/>
        <end position="89"/>
    </location>
</feature>
<evidence type="ECO:0000256" key="5">
    <source>
        <dbReference type="SAM" id="Coils"/>
    </source>
</evidence>
<evidence type="ECO:0000259" key="7">
    <source>
        <dbReference type="Pfam" id="PF06305"/>
    </source>
</evidence>
<accession>A0A6M8B3J9</accession>
<dbReference type="InterPro" id="IPR010445">
    <property type="entry name" value="LapA_dom"/>
</dbReference>
<reference evidence="8 9" key="1">
    <citation type="submission" date="2020-05" db="EMBL/GenBank/DDBJ databases">
        <title>Complete genome sequence of of a novel Thermoleptolyngbya strain isolated from hot springs of Ganzi, Sichuan China.</title>
        <authorList>
            <person name="Tang J."/>
            <person name="Daroch M."/>
            <person name="Li L."/>
            <person name="Waleron K."/>
            <person name="Waleron M."/>
            <person name="Waleron M."/>
        </authorList>
    </citation>
    <scope>NUCLEOTIDE SEQUENCE [LARGE SCALE GENOMIC DNA]</scope>
    <source>
        <strain evidence="8 9">PKUAC-SCTA183</strain>
    </source>
</reference>
<evidence type="ECO:0000256" key="1">
    <source>
        <dbReference type="ARBA" id="ARBA00022475"/>
    </source>
</evidence>
<evidence type="ECO:0000313" key="8">
    <source>
        <dbReference type="EMBL" id="QKD81384.1"/>
    </source>
</evidence>
<organism evidence="8 9">
    <name type="scientific">Thermoleptolyngbya sichuanensis A183</name>
    <dbReference type="NCBI Taxonomy" id="2737172"/>
    <lineage>
        <taxon>Bacteria</taxon>
        <taxon>Bacillati</taxon>
        <taxon>Cyanobacteriota</taxon>
        <taxon>Cyanophyceae</taxon>
        <taxon>Oculatellales</taxon>
        <taxon>Oculatellaceae</taxon>
        <taxon>Thermoleptolyngbya</taxon>
        <taxon>Thermoleptolyngbya sichuanensis</taxon>
    </lineage>
</organism>
<name>A0A6M8B3J9_9CYAN</name>
<dbReference type="GO" id="GO:0005886">
    <property type="term" value="C:plasma membrane"/>
    <property type="evidence" value="ECO:0007669"/>
    <property type="project" value="InterPro"/>
</dbReference>
<keyword evidence="2 6" id="KW-0812">Transmembrane</keyword>
<sequence length="121" mass="13778">MRQINFVVIFVICLALVLFGIENTEPAVIHVVEGLDLQAPLSIELLLAMGIGAVLAWVFSVWNQIQNLLESGRELRQRDVRIQELEQDIQRYKVELEEQQRLLPASQPAPQDVEVTEVFAK</sequence>
<evidence type="ECO:0000256" key="3">
    <source>
        <dbReference type="ARBA" id="ARBA00022989"/>
    </source>
</evidence>
<dbReference type="EMBL" id="CP053661">
    <property type="protein sequence ID" value="QKD81384.1"/>
    <property type="molecule type" value="Genomic_DNA"/>
</dbReference>
<protein>
    <submittedName>
        <fullName evidence="8">LapA family protein</fullName>
    </submittedName>
</protein>
<proteinExistence type="predicted"/>
<keyword evidence="5" id="KW-0175">Coiled coil</keyword>
<dbReference type="KEGG" id="theu:HPC62_03605"/>
<dbReference type="RefSeq" id="WP_172353785.1">
    <property type="nucleotide sequence ID" value="NZ_CP053661.1"/>
</dbReference>
<feature type="coiled-coil region" evidence="5">
    <location>
        <begin position="75"/>
        <end position="102"/>
    </location>
</feature>
<keyword evidence="9" id="KW-1185">Reference proteome</keyword>
<evidence type="ECO:0000256" key="2">
    <source>
        <dbReference type="ARBA" id="ARBA00022692"/>
    </source>
</evidence>
<dbReference type="AlphaFoldDB" id="A0A6M8B3J9"/>
<keyword evidence="1" id="KW-1003">Cell membrane</keyword>
<dbReference type="Pfam" id="PF06305">
    <property type="entry name" value="LapA_dom"/>
    <property type="match status" value="1"/>
</dbReference>
<dbReference type="Proteomes" id="UP000505210">
    <property type="component" value="Chromosome"/>
</dbReference>
<keyword evidence="3 6" id="KW-1133">Transmembrane helix</keyword>
<keyword evidence="4 6" id="KW-0472">Membrane</keyword>
<evidence type="ECO:0000256" key="6">
    <source>
        <dbReference type="SAM" id="Phobius"/>
    </source>
</evidence>
<feature type="transmembrane region" description="Helical" evidence="6">
    <location>
        <begin position="42"/>
        <end position="62"/>
    </location>
</feature>
<gene>
    <name evidence="8" type="ORF">HPC62_03605</name>
</gene>